<evidence type="ECO:0000256" key="3">
    <source>
        <dbReference type="ARBA" id="ARBA00011944"/>
    </source>
</evidence>
<reference evidence="11 12" key="1">
    <citation type="journal article" date="2014" name="Genome Announc.">
        <title>Complete Genome Sequence of Amino Acid-Utilizing Eubacterium acidaminophilum al-2 (DSM 3953).</title>
        <authorList>
            <person name="Poehlein A."/>
            <person name="Andreesen J.R."/>
            <person name="Daniel R."/>
        </authorList>
    </citation>
    <scope>NUCLEOTIDE SEQUENCE [LARGE SCALE GENOMIC DNA]</scope>
    <source>
        <strain evidence="11 12">DSM 3953</strain>
    </source>
</reference>
<evidence type="ECO:0000256" key="7">
    <source>
        <dbReference type="ARBA" id="ARBA00047445"/>
    </source>
</evidence>
<dbReference type="Pfam" id="PF01729">
    <property type="entry name" value="QRPTase_C"/>
    <property type="match status" value="1"/>
</dbReference>
<dbReference type="InterPro" id="IPR006242">
    <property type="entry name" value="ModD"/>
</dbReference>
<dbReference type="PANTHER" id="PTHR32179">
    <property type="entry name" value="NICOTINATE-NUCLEOTIDE PYROPHOSPHORYLASE [CARBOXYLATING]"/>
    <property type="match status" value="1"/>
</dbReference>
<feature type="domain" description="Quinolinate phosphoribosyl transferase N-terminal" evidence="10">
    <location>
        <begin position="20"/>
        <end position="103"/>
    </location>
</feature>
<dbReference type="eggNOG" id="COG0157">
    <property type="taxonomic scope" value="Bacteria"/>
</dbReference>
<proteinExistence type="inferred from homology"/>
<dbReference type="GO" id="GO:0009435">
    <property type="term" value="P:NAD+ biosynthetic process"/>
    <property type="evidence" value="ECO:0007669"/>
    <property type="project" value="InterPro"/>
</dbReference>
<dbReference type="InterPro" id="IPR002638">
    <property type="entry name" value="Quinolinate_PRibosylTrfase_C"/>
</dbReference>
<dbReference type="EMBL" id="CP007452">
    <property type="protein sequence ID" value="AHM57214.1"/>
    <property type="molecule type" value="Genomic_DNA"/>
</dbReference>
<dbReference type="EC" id="2.4.2.19" evidence="3"/>
<keyword evidence="5 8" id="KW-0328">Glycosyltransferase</keyword>
<evidence type="ECO:0000256" key="2">
    <source>
        <dbReference type="ARBA" id="ARBA00009400"/>
    </source>
</evidence>
<protein>
    <recommendedName>
        <fullName evidence="4">Putative pyrophosphorylase ModD</fullName>
        <ecNumber evidence="3">2.4.2.19</ecNumber>
    </recommendedName>
</protein>
<dbReference type="RefSeq" id="WP_025436165.1">
    <property type="nucleotide sequence ID" value="NZ_CP007452.1"/>
</dbReference>
<dbReference type="PIRSF" id="PIRSF006250">
    <property type="entry name" value="NadC_ModD"/>
    <property type="match status" value="1"/>
</dbReference>
<evidence type="ECO:0000256" key="5">
    <source>
        <dbReference type="ARBA" id="ARBA00022676"/>
    </source>
</evidence>
<evidence type="ECO:0000256" key="8">
    <source>
        <dbReference type="PIRNR" id="PIRNR006250"/>
    </source>
</evidence>
<dbReference type="STRING" id="1286171.EAL2_c19330"/>
<evidence type="ECO:0000259" key="10">
    <source>
        <dbReference type="Pfam" id="PF02749"/>
    </source>
</evidence>
<dbReference type="InterPro" id="IPR013785">
    <property type="entry name" value="Aldolase_TIM"/>
</dbReference>
<comment type="catalytic activity">
    <reaction evidence="7">
        <text>nicotinate beta-D-ribonucleotide + CO2 + diphosphate = quinolinate + 5-phospho-alpha-D-ribose 1-diphosphate + 2 H(+)</text>
        <dbReference type="Rhea" id="RHEA:12733"/>
        <dbReference type="ChEBI" id="CHEBI:15378"/>
        <dbReference type="ChEBI" id="CHEBI:16526"/>
        <dbReference type="ChEBI" id="CHEBI:29959"/>
        <dbReference type="ChEBI" id="CHEBI:33019"/>
        <dbReference type="ChEBI" id="CHEBI:57502"/>
        <dbReference type="ChEBI" id="CHEBI:58017"/>
        <dbReference type="EC" id="2.4.2.19"/>
    </reaction>
</comment>
<organism evidence="11 12">
    <name type="scientific">Peptoclostridium acidaminophilum DSM 3953</name>
    <dbReference type="NCBI Taxonomy" id="1286171"/>
    <lineage>
        <taxon>Bacteria</taxon>
        <taxon>Bacillati</taxon>
        <taxon>Bacillota</taxon>
        <taxon>Clostridia</taxon>
        <taxon>Peptostreptococcales</taxon>
        <taxon>Peptoclostridiaceae</taxon>
        <taxon>Peptoclostridium</taxon>
    </lineage>
</organism>
<feature type="domain" description="Quinolinate phosphoribosyl transferase C-terminal" evidence="9">
    <location>
        <begin position="105"/>
        <end position="273"/>
    </location>
</feature>
<dbReference type="FunFam" id="3.20.20.70:FF:000030">
    <property type="entry name" value="Nicotinate-nucleotide pyrophosphorylase, carboxylating"/>
    <property type="match status" value="1"/>
</dbReference>
<dbReference type="InterPro" id="IPR022412">
    <property type="entry name" value="Quinolinate_PRibosylTrfase_N"/>
</dbReference>
<evidence type="ECO:0000313" key="11">
    <source>
        <dbReference type="EMBL" id="AHM57214.1"/>
    </source>
</evidence>
<sequence>MYISDETIEKFIKEDIPYLDLTSCILNIAEQKGKIRFVCREEAVICGTEEVIRIFKKFDVTPVNFVQSGTKVGSNTVIIEGEGDSEKLHMVWKVSMNILEYACGIATRTWRLIEKARVMNPNIQVVTTRKGFPGTKELSIKAVVCGGGFPHRLGLSESVLIFPQHIAFLGGVENLLKAMDSIKAKACENKVIVEVERVEEAIKVCEAGADGVQVDKMKSEELHEAVKILRNINPNLVILAAGGINISNVEDYAKTGVNAIVTSAVYFGKPVDIGTEMEKVT</sequence>
<dbReference type="PANTHER" id="PTHR32179:SF4">
    <property type="entry name" value="PYROPHOSPHORYLASE MODD-RELATED"/>
    <property type="match status" value="1"/>
</dbReference>
<dbReference type="InterPro" id="IPR036068">
    <property type="entry name" value="Nicotinate_pribotase-like_C"/>
</dbReference>
<dbReference type="AlphaFoldDB" id="W8T655"/>
<comment type="similarity">
    <text evidence="2 8">Belongs to the NadC/ModD family.</text>
</comment>
<comment type="pathway">
    <text evidence="1">Cofactor biosynthesis; NAD(+) biosynthesis; nicotinate D-ribonucleotide from quinolinate: step 1/1.</text>
</comment>
<evidence type="ECO:0000256" key="4">
    <source>
        <dbReference type="ARBA" id="ARBA00019205"/>
    </source>
</evidence>
<dbReference type="SUPFAM" id="SSF54675">
    <property type="entry name" value="Nicotinate/Quinolinate PRTase N-terminal domain-like"/>
    <property type="match status" value="1"/>
</dbReference>
<evidence type="ECO:0000259" key="9">
    <source>
        <dbReference type="Pfam" id="PF01729"/>
    </source>
</evidence>
<dbReference type="SUPFAM" id="SSF51690">
    <property type="entry name" value="Nicotinate/Quinolinate PRTase C-terminal domain-like"/>
    <property type="match status" value="1"/>
</dbReference>
<dbReference type="Proteomes" id="UP000019591">
    <property type="component" value="Chromosome"/>
</dbReference>
<dbReference type="GO" id="GO:0005737">
    <property type="term" value="C:cytoplasm"/>
    <property type="evidence" value="ECO:0007669"/>
    <property type="project" value="TreeGrafter"/>
</dbReference>
<accession>W8T655</accession>
<dbReference type="CDD" id="cd01573">
    <property type="entry name" value="modD_like"/>
    <property type="match status" value="1"/>
</dbReference>
<keyword evidence="6 8" id="KW-0808">Transferase</keyword>
<dbReference type="KEGG" id="eac:EAL2_c19330"/>
<evidence type="ECO:0000313" key="12">
    <source>
        <dbReference type="Proteomes" id="UP000019591"/>
    </source>
</evidence>
<evidence type="ECO:0000256" key="6">
    <source>
        <dbReference type="ARBA" id="ARBA00022679"/>
    </source>
</evidence>
<dbReference type="Gene3D" id="3.90.1170.20">
    <property type="entry name" value="Quinolinate phosphoribosyl transferase, N-terminal domain"/>
    <property type="match status" value="1"/>
</dbReference>
<name>W8T655_PEPAC</name>
<dbReference type="OrthoDB" id="9770610at2"/>
<dbReference type="GO" id="GO:0004514">
    <property type="term" value="F:nicotinate-nucleotide diphosphorylase (carboxylating) activity"/>
    <property type="evidence" value="ECO:0007669"/>
    <property type="project" value="UniProtKB-EC"/>
</dbReference>
<gene>
    <name evidence="11" type="primary">modD</name>
    <name evidence="11" type="ORF">EAL2_c19330</name>
</gene>
<evidence type="ECO:0000256" key="1">
    <source>
        <dbReference type="ARBA" id="ARBA00004893"/>
    </source>
</evidence>
<dbReference type="HOGENOM" id="CLU_039622_2_1_9"/>
<dbReference type="GO" id="GO:0034213">
    <property type="term" value="P:quinolinate catabolic process"/>
    <property type="evidence" value="ECO:0007669"/>
    <property type="project" value="TreeGrafter"/>
</dbReference>
<dbReference type="InterPro" id="IPR027277">
    <property type="entry name" value="NadC/ModD"/>
</dbReference>
<dbReference type="Gene3D" id="3.20.20.70">
    <property type="entry name" value="Aldolase class I"/>
    <property type="match status" value="1"/>
</dbReference>
<dbReference type="Pfam" id="PF02749">
    <property type="entry name" value="QRPTase_N"/>
    <property type="match status" value="1"/>
</dbReference>
<keyword evidence="12" id="KW-1185">Reference proteome</keyword>
<dbReference type="NCBIfam" id="TIGR01334">
    <property type="entry name" value="modD"/>
    <property type="match status" value="1"/>
</dbReference>
<dbReference type="InterPro" id="IPR037128">
    <property type="entry name" value="Quinolinate_PRibosylTase_N_sf"/>
</dbReference>
<dbReference type="PATRIC" id="fig|1286171.3.peg.1882"/>